<dbReference type="PANTHER" id="PTHR43177:SF5">
    <property type="entry name" value="ANAEROBIC DIMETHYL SULFOXIDE REDUCTASE CHAIN B-RELATED"/>
    <property type="match status" value="1"/>
</dbReference>
<accession>R4K7C1</accession>
<keyword evidence="7" id="KW-0411">Iron-sulfur</keyword>
<feature type="domain" description="4Fe-4S ferredoxin-type" evidence="8">
    <location>
        <begin position="6"/>
        <end position="37"/>
    </location>
</feature>
<dbReference type="Proteomes" id="UP000013523">
    <property type="component" value="Chromosome"/>
</dbReference>
<dbReference type="InterPro" id="IPR017900">
    <property type="entry name" value="4Fe4S_Fe_S_CS"/>
</dbReference>
<organism evidence="9 10">
    <name type="scientific">Clostridium pasteurianum BC1</name>
    <dbReference type="NCBI Taxonomy" id="86416"/>
    <lineage>
        <taxon>Bacteria</taxon>
        <taxon>Bacillati</taxon>
        <taxon>Bacillota</taxon>
        <taxon>Clostridia</taxon>
        <taxon>Eubacteriales</taxon>
        <taxon>Clostridiaceae</taxon>
        <taxon>Clostridium</taxon>
    </lineage>
</organism>
<keyword evidence="1" id="KW-0813">Transport</keyword>
<sequence length="154" mass="17073">MNYKPQKLVISNPSHCLGCKGCELACATGKLNKYIANGQSDKRNIIANITVTENDNFKFPAYCRHCKDAYCLKMCPTKAIKEVEGIIKLTEDKCIGCGICKQACPYGAINMTSYTENSKLKKVAVKCDMCIERQLNNEDPLCYSACPTKALKLI</sequence>
<keyword evidence="5" id="KW-0249">Electron transport</keyword>
<proteinExistence type="predicted"/>
<dbReference type="eggNOG" id="COG1142">
    <property type="taxonomic scope" value="Bacteria"/>
</dbReference>
<evidence type="ECO:0000256" key="7">
    <source>
        <dbReference type="ARBA" id="ARBA00023014"/>
    </source>
</evidence>
<evidence type="ECO:0000256" key="3">
    <source>
        <dbReference type="ARBA" id="ARBA00022723"/>
    </source>
</evidence>
<dbReference type="GO" id="GO:0046872">
    <property type="term" value="F:metal ion binding"/>
    <property type="evidence" value="ECO:0007669"/>
    <property type="project" value="UniProtKB-KW"/>
</dbReference>
<feature type="domain" description="4Fe-4S ferredoxin-type" evidence="8">
    <location>
        <begin position="85"/>
        <end position="114"/>
    </location>
</feature>
<dbReference type="AlphaFoldDB" id="R4K7C1"/>
<dbReference type="SUPFAM" id="SSF54862">
    <property type="entry name" value="4Fe-4S ferredoxins"/>
    <property type="match status" value="1"/>
</dbReference>
<keyword evidence="6" id="KW-0408">Iron</keyword>
<evidence type="ECO:0000256" key="2">
    <source>
        <dbReference type="ARBA" id="ARBA00022485"/>
    </source>
</evidence>
<evidence type="ECO:0000259" key="8">
    <source>
        <dbReference type="PROSITE" id="PS51379"/>
    </source>
</evidence>
<keyword evidence="3" id="KW-0479">Metal-binding</keyword>
<dbReference type="KEGG" id="cpas:Clopa_1483"/>
<evidence type="ECO:0000256" key="4">
    <source>
        <dbReference type="ARBA" id="ARBA00022737"/>
    </source>
</evidence>
<keyword evidence="10" id="KW-1185">Reference proteome</keyword>
<dbReference type="PROSITE" id="PS51379">
    <property type="entry name" value="4FE4S_FER_2"/>
    <property type="match status" value="2"/>
</dbReference>
<keyword evidence="2" id="KW-0004">4Fe-4S</keyword>
<dbReference type="OrthoDB" id="9810688at2"/>
<dbReference type="EMBL" id="CP003261">
    <property type="protein sequence ID" value="AGK96434.1"/>
    <property type="molecule type" value="Genomic_DNA"/>
</dbReference>
<evidence type="ECO:0000256" key="6">
    <source>
        <dbReference type="ARBA" id="ARBA00023004"/>
    </source>
</evidence>
<dbReference type="PATRIC" id="fig|86416.3.peg.1462"/>
<dbReference type="GO" id="GO:0051539">
    <property type="term" value="F:4 iron, 4 sulfur cluster binding"/>
    <property type="evidence" value="ECO:0007669"/>
    <property type="project" value="UniProtKB-KW"/>
</dbReference>
<evidence type="ECO:0000256" key="1">
    <source>
        <dbReference type="ARBA" id="ARBA00022448"/>
    </source>
</evidence>
<protein>
    <submittedName>
        <fullName evidence="9">Fe-S-cluster-containing hydrogenase subunit</fullName>
    </submittedName>
</protein>
<dbReference type="InterPro" id="IPR050954">
    <property type="entry name" value="ET_IronSulfur_Cluster-Binding"/>
</dbReference>
<evidence type="ECO:0000313" key="10">
    <source>
        <dbReference type="Proteomes" id="UP000013523"/>
    </source>
</evidence>
<evidence type="ECO:0000313" key="9">
    <source>
        <dbReference type="EMBL" id="AGK96434.1"/>
    </source>
</evidence>
<reference evidence="9 10" key="1">
    <citation type="submission" date="2012-01" db="EMBL/GenBank/DDBJ databases">
        <title>Complete sequence of chromosome of Clostridium pasteurianum BC1.</title>
        <authorList>
            <consortium name="US DOE Joint Genome Institute"/>
            <person name="Lucas S."/>
            <person name="Han J."/>
            <person name="Lapidus A."/>
            <person name="Cheng J.-F."/>
            <person name="Goodwin L."/>
            <person name="Pitluck S."/>
            <person name="Peters L."/>
            <person name="Mikhailova N."/>
            <person name="Teshima H."/>
            <person name="Detter J.C."/>
            <person name="Han C."/>
            <person name="Tapia R."/>
            <person name="Land M."/>
            <person name="Hauser L."/>
            <person name="Kyrpides N."/>
            <person name="Ivanova N."/>
            <person name="Pagani I."/>
            <person name="Dunn J."/>
            <person name="Taghavi S."/>
            <person name="Francis A."/>
            <person name="van der Lelie D."/>
            <person name="Woyke T."/>
        </authorList>
    </citation>
    <scope>NUCLEOTIDE SEQUENCE [LARGE SCALE GENOMIC DNA]</scope>
    <source>
        <strain evidence="9 10">BC1</strain>
    </source>
</reference>
<dbReference type="Gene3D" id="3.30.70.20">
    <property type="match status" value="2"/>
</dbReference>
<dbReference type="HOGENOM" id="CLU_043374_3_0_9"/>
<name>R4K7C1_CLOPA</name>
<keyword evidence="4" id="KW-0677">Repeat</keyword>
<dbReference type="STRING" id="86416.Clopa_1483"/>
<dbReference type="InterPro" id="IPR017896">
    <property type="entry name" value="4Fe4S_Fe-S-bd"/>
</dbReference>
<dbReference type="RefSeq" id="WP_015614756.1">
    <property type="nucleotide sequence ID" value="NC_021182.1"/>
</dbReference>
<dbReference type="PROSITE" id="PS00198">
    <property type="entry name" value="4FE4S_FER_1"/>
    <property type="match status" value="1"/>
</dbReference>
<dbReference type="CDD" id="cd10554">
    <property type="entry name" value="HycB_like"/>
    <property type="match status" value="1"/>
</dbReference>
<dbReference type="Pfam" id="PF13247">
    <property type="entry name" value="Fer4_11"/>
    <property type="match status" value="1"/>
</dbReference>
<dbReference type="PANTHER" id="PTHR43177">
    <property type="entry name" value="PROTEIN NRFC"/>
    <property type="match status" value="1"/>
</dbReference>
<gene>
    <name evidence="9" type="ORF">Clopa_1483</name>
</gene>
<evidence type="ECO:0000256" key="5">
    <source>
        <dbReference type="ARBA" id="ARBA00022982"/>
    </source>
</evidence>